<keyword evidence="9" id="KW-1185">Reference proteome</keyword>
<gene>
    <name evidence="8" type="ORF">SAMN06297382_2470</name>
</gene>
<dbReference type="EMBL" id="FZQA01000006">
    <property type="protein sequence ID" value="SNT74879.1"/>
    <property type="molecule type" value="Genomic_DNA"/>
</dbReference>
<evidence type="ECO:0000256" key="3">
    <source>
        <dbReference type="ARBA" id="ARBA00022723"/>
    </source>
</evidence>
<evidence type="ECO:0000256" key="5">
    <source>
        <dbReference type="ARBA" id="ARBA00022842"/>
    </source>
</evidence>
<dbReference type="PROSITE" id="PS51462">
    <property type="entry name" value="NUDIX"/>
    <property type="match status" value="1"/>
</dbReference>
<evidence type="ECO:0000313" key="8">
    <source>
        <dbReference type="EMBL" id="SNT74879.1"/>
    </source>
</evidence>
<dbReference type="SUPFAM" id="SSF55811">
    <property type="entry name" value="Nudix"/>
    <property type="match status" value="1"/>
</dbReference>
<evidence type="ECO:0000256" key="4">
    <source>
        <dbReference type="ARBA" id="ARBA00022801"/>
    </source>
</evidence>
<dbReference type="InterPro" id="IPR039121">
    <property type="entry name" value="NUDT19"/>
</dbReference>
<evidence type="ECO:0000313" key="9">
    <source>
        <dbReference type="Proteomes" id="UP000198346"/>
    </source>
</evidence>
<proteinExistence type="predicted"/>
<dbReference type="Proteomes" id="UP000198346">
    <property type="component" value="Unassembled WGS sequence"/>
</dbReference>
<feature type="domain" description="Nudix hydrolase" evidence="7">
    <location>
        <begin position="5"/>
        <end position="206"/>
    </location>
</feature>
<evidence type="ECO:0000259" key="7">
    <source>
        <dbReference type="PROSITE" id="PS51462"/>
    </source>
</evidence>
<dbReference type="GO" id="GO:0016818">
    <property type="term" value="F:hydrolase activity, acting on acid anhydrides, in phosphorus-containing anhydrides"/>
    <property type="evidence" value="ECO:0007669"/>
    <property type="project" value="InterPro"/>
</dbReference>
<dbReference type="OrthoDB" id="7183442at2"/>
<keyword evidence="4" id="KW-0378">Hydrolase</keyword>
<organism evidence="8 9">
    <name type="scientific">Amphiplicatus metriothermophilus</name>
    <dbReference type="NCBI Taxonomy" id="1519374"/>
    <lineage>
        <taxon>Bacteria</taxon>
        <taxon>Pseudomonadati</taxon>
        <taxon>Pseudomonadota</taxon>
        <taxon>Alphaproteobacteria</taxon>
        <taxon>Parvularculales</taxon>
        <taxon>Parvularculaceae</taxon>
        <taxon>Amphiplicatus</taxon>
    </lineage>
</organism>
<dbReference type="PANTHER" id="PTHR12318:SF0">
    <property type="entry name" value="ACYL-COENZYME A DIPHOSPHATASE NUDT19"/>
    <property type="match status" value="1"/>
</dbReference>
<keyword evidence="3" id="KW-0479">Metal-binding</keyword>
<dbReference type="GO" id="GO:0046872">
    <property type="term" value="F:metal ion binding"/>
    <property type="evidence" value="ECO:0007669"/>
    <property type="project" value="UniProtKB-KW"/>
</dbReference>
<dbReference type="AlphaFoldDB" id="A0A239PX31"/>
<comment type="cofactor">
    <cofactor evidence="1">
        <name>Mn(2+)</name>
        <dbReference type="ChEBI" id="CHEBI:29035"/>
    </cofactor>
</comment>
<dbReference type="CDD" id="cd18870">
    <property type="entry name" value="NUDIX_AcylCoAdiphos_Nudt19"/>
    <property type="match status" value="1"/>
</dbReference>
<evidence type="ECO:0000256" key="2">
    <source>
        <dbReference type="ARBA" id="ARBA00001946"/>
    </source>
</evidence>
<reference evidence="8 9" key="1">
    <citation type="submission" date="2017-07" db="EMBL/GenBank/DDBJ databases">
        <authorList>
            <person name="Sun Z.S."/>
            <person name="Albrecht U."/>
            <person name="Echele G."/>
            <person name="Lee C.C."/>
        </authorList>
    </citation>
    <scope>NUCLEOTIDE SEQUENCE [LARGE SCALE GENOMIC DNA]</scope>
    <source>
        <strain evidence="8 9">CGMCC 1.12710</strain>
    </source>
</reference>
<keyword evidence="5" id="KW-0460">Magnesium</keyword>
<protein>
    <recommendedName>
        <fullName evidence="7">Nudix hydrolase domain-containing protein</fullName>
    </recommendedName>
</protein>
<dbReference type="InterPro" id="IPR000086">
    <property type="entry name" value="NUDIX_hydrolase_dom"/>
</dbReference>
<name>A0A239PX31_9PROT</name>
<dbReference type="InterPro" id="IPR015797">
    <property type="entry name" value="NUDIX_hydrolase-like_dom_sf"/>
</dbReference>
<evidence type="ECO:0000256" key="6">
    <source>
        <dbReference type="ARBA" id="ARBA00023211"/>
    </source>
</evidence>
<accession>A0A239PX31</accession>
<evidence type="ECO:0000256" key="1">
    <source>
        <dbReference type="ARBA" id="ARBA00001936"/>
    </source>
</evidence>
<dbReference type="RefSeq" id="WP_089412903.1">
    <property type="nucleotide sequence ID" value="NZ_FZQA01000006.1"/>
</dbReference>
<dbReference type="Gene3D" id="3.90.79.10">
    <property type="entry name" value="Nucleoside Triphosphate Pyrophosphohydrolase"/>
    <property type="match status" value="1"/>
</dbReference>
<comment type="cofactor">
    <cofactor evidence="2">
        <name>Mg(2+)</name>
        <dbReference type="ChEBI" id="CHEBI:18420"/>
    </cofactor>
</comment>
<dbReference type="PANTHER" id="PTHR12318">
    <property type="entry name" value="TESTOSTERONE-REGULATED PROTEIN RP2"/>
    <property type="match status" value="1"/>
</dbReference>
<sequence length="265" mass="29124">MSNERPIPAATILILRDAPAFQVLMVERHADISFAGGALVFPGGRIDPGDRDPAWAAHLDGCETRDPAMRAGMIAAARETFEETGILLARQKGRGPGAPLVDGARAAALDPLRRDVERDDGRFLEMIRAESLALACDRLVLFARWIAPPGLHKRFDTLFFAAARPEGQEAREDGDETTEALWIEPESALAARERGTRRMIFPTARNVELLAVSRSTAEALDWARRRRIEPVQPKVVARGGVEYLTIPDDLGYPVTEEPLETALRG</sequence>
<keyword evidence="6" id="KW-0464">Manganese</keyword>